<evidence type="ECO:0000313" key="2">
    <source>
        <dbReference type="Proteomes" id="UP001058553"/>
    </source>
</evidence>
<sequence>MIKNTLFIHWQPRFKEKAERSEMRVDKVFMVAKIGCNRRDNWLSGFAGGLKG</sequence>
<dbReference type="Proteomes" id="UP001058553">
    <property type="component" value="Chromosome"/>
</dbReference>
<accession>A0ABY5X6Z7</accession>
<keyword evidence="2" id="KW-1185">Reference proteome</keyword>
<protein>
    <submittedName>
        <fullName evidence="1">Uncharacterized protein</fullName>
    </submittedName>
</protein>
<organism evidence="1 2">
    <name type="scientific">Erwinia pyrifoliae</name>
    <dbReference type="NCBI Taxonomy" id="79967"/>
    <lineage>
        <taxon>Bacteria</taxon>
        <taxon>Pseudomonadati</taxon>
        <taxon>Pseudomonadota</taxon>
        <taxon>Gammaproteobacteria</taxon>
        <taxon>Enterobacterales</taxon>
        <taxon>Erwiniaceae</taxon>
        <taxon>Erwinia</taxon>
    </lineage>
</organism>
<evidence type="ECO:0000313" key="1">
    <source>
        <dbReference type="EMBL" id="UWS33142.1"/>
    </source>
</evidence>
<dbReference type="RefSeq" id="WP_259816766.1">
    <property type="nucleotide sequence ID" value="NZ_CP103445.1"/>
</dbReference>
<name>A0ABY5X6Z7_ERWPY</name>
<dbReference type="EMBL" id="CP103445">
    <property type="protein sequence ID" value="UWS33142.1"/>
    <property type="molecule type" value="Genomic_DNA"/>
</dbReference>
<reference evidence="1" key="1">
    <citation type="submission" date="2022-07" db="EMBL/GenBank/DDBJ databases">
        <title>Genetic diversity of Erwinia pyrifoliae.</title>
        <authorList>
            <person name="Park D.S."/>
            <person name="Ham H."/>
        </authorList>
    </citation>
    <scope>NUCLEOTIDE SEQUENCE</scope>
    <source>
        <strain evidence="1">CP201486</strain>
    </source>
</reference>
<proteinExistence type="predicted"/>
<gene>
    <name evidence="1" type="ORF">NYP84_16340</name>
</gene>